<sequence>MNRHYSYEVTVAAPALDDLILAVHEVACQSGGRSPRRWRYGNVVGISAPRVRDLALATVQTKHAVAGRVVAAITVTLHRRVAVDVIFTLDDVAASAQFHCATKNSEIAKAQETSWAAHLVTETSAALNANDITTSVSCGCTSATD</sequence>
<dbReference type="OrthoDB" id="4558879at2"/>
<dbReference type="EMBL" id="QJKF01000001">
    <property type="protein sequence ID" value="PXX70724.1"/>
    <property type="molecule type" value="Genomic_DNA"/>
</dbReference>
<dbReference type="AlphaFoldDB" id="A0A318KXS6"/>
<evidence type="ECO:0000313" key="1">
    <source>
        <dbReference type="EMBL" id="PXX70724.1"/>
    </source>
</evidence>
<protein>
    <submittedName>
        <fullName evidence="1">Uncharacterized protein</fullName>
    </submittedName>
</protein>
<evidence type="ECO:0000313" key="2">
    <source>
        <dbReference type="Proteomes" id="UP000247569"/>
    </source>
</evidence>
<accession>A0A318KXS6</accession>
<name>A0A318KXS6_9NOCA</name>
<proteinExistence type="predicted"/>
<dbReference type="RefSeq" id="WP_146250980.1">
    <property type="nucleotide sequence ID" value="NZ_QJKF01000001.1"/>
</dbReference>
<comment type="caution">
    <text evidence="1">The sequence shown here is derived from an EMBL/GenBank/DDBJ whole genome shotgun (WGS) entry which is preliminary data.</text>
</comment>
<reference evidence="1 2" key="1">
    <citation type="submission" date="2018-05" db="EMBL/GenBank/DDBJ databases">
        <title>Genomic Encyclopedia of Type Strains, Phase IV (KMG-IV): sequencing the most valuable type-strain genomes for metagenomic binning, comparative biology and taxonomic classification.</title>
        <authorList>
            <person name="Goeker M."/>
        </authorList>
    </citation>
    <scope>NUCLEOTIDE SEQUENCE [LARGE SCALE GENOMIC DNA]</scope>
    <source>
        <strain evidence="1 2">DSM 44704</strain>
    </source>
</reference>
<dbReference type="Proteomes" id="UP000247569">
    <property type="component" value="Unassembled WGS sequence"/>
</dbReference>
<gene>
    <name evidence="1" type="ORF">DFR70_101145</name>
</gene>
<organism evidence="1 2">
    <name type="scientific">Nocardia tenerifensis</name>
    <dbReference type="NCBI Taxonomy" id="228006"/>
    <lineage>
        <taxon>Bacteria</taxon>
        <taxon>Bacillati</taxon>
        <taxon>Actinomycetota</taxon>
        <taxon>Actinomycetes</taxon>
        <taxon>Mycobacteriales</taxon>
        <taxon>Nocardiaceae</taxon>
        <taxon>Nocardia</taxon>
    </lineage>
</organism>
<keyword evidence="2" id="KW-1185">Reference proteome</keyword>